<accession>A0A915E1F8</accession>
<dbReference type="Proteomes" id="UP000887574">
    <property type="component" value="Unplaced"/>
</dbReference>
<keyword evidence="1" id="KW-1185">Reference proteome</keyword>
<proteinExistence type="predicted"/>
<organism evidence="1 2">
    <name type="scientific">Ditylenchus dipsaci</name>
    <dbReference type="NCBI Taxonomy" id="166011"/>
    <lineage>
        <taxon>Eukaryota</taxon>
        <taxon>Metazoa</taxon>
        <taxon>Ecdysozoa</taxon>
        <taxon>Nematoda</taxon>
        <taxon>Chromadorea</taxon>
        <taxon>Rhabditida</taxon>
        <taxon>Tylenchina</taxon>
        <taxon>Tylenchomorpha</taxon>
        <taxon>Sphaerularioidea</taxon>
        <taxon>Anguinidae</taxon>
        <taxon>Anguininae</taxon>
        <taxon>Ditylenchus</taxon>
    </lineage>
</organism>
<evidence type="ECO:0000313" key="1">
    <source>
        <dbReference type="Proteomes" id="UP000887574"/>
    </source>
</evidence>
<reference evidence="2" key="1">
    <citation type="submission" date="2022-11" db="UniProtKB">
        <authorList>
            <consortium name="WormBaseParasite"/>
        </authorList>
    </citation>
    <scope>IDENTIFICATION</scope>
</reference>
<sequence length="69" mass="7961">MQSCIRNIVPSSSVTVKNHLLCFHVADFMEEHSFWGSYQNNQLRRFIAKSTVMKEDLPVCATEEVLEKS</sequence>
<protein>
    <submittedName>
        <fullName evidence="2">Uncharacterized protein</fullName>
    </submittedName>
</protein>
<dbReference type="AlphaFoldDB" id="A0A915E1F8"/>
<evidence type="ECO:0000313" key="2">
    <source>
        <dbReference type="WBParaSite" id="jg25455"/>
    </source>
</evidence>
<dbReference type="WBParaSite" id="jg25455">
    <property type="protein sequence ID" value="jg25455"/>
    <property type="gene ID" value="jg25455"/>
</dbReference>
<name>A0A915E1F8_9BILA</name>